<dbReference type="RefSeq" id="WP_179501860.1">
    <property type="nucleotide sequence ID" value="NZ_JACCAA010000001.1"/>
</dbReference>
<feature type="transmembrane region" description="Helical" evidence="8">
    <location>
        <begin position="181"/>
        <end position="201"/>
    </location>
</feature>
<evidence type="ECO:0000256" key="6">
    <source>
        <dbReference type="ARBA" id="ARBA00022989"/>
    </source>
</evidence>
<name>A0A7Y9S065_9ACTN</name>
<evidence type="ECO:0000256" key="1">
    <source>
        <dbReference type="ARBA" id="ARBA00004651"/>
    </source>
</evidence>
<keyword evidence="11" id="KW-1185">Reference proteome</keyword>
<feature type="domain" description="MotA/TolQ/ExbB proton channel" evidence="9">
    <location>
        <begin position="101"/>
        <end position="219"/>
    </location>
</feature>
<evidence type="ECO:0000256" key="3">
    <source>
        <dbReference type="ARBA" id="ARBA00022448"/>
    </source>
</evidence>
<evidence type="ECO:0000313" key="11">
    <source>
        <dbReference type="Proteomes" id="UP000540656"/>
    </source>
</evidence>
<evidence type="ECO:0000256" key="2">
    <source>
        <dbReference type="ARBA" id="ARBA00008038"/>
    </source>
</evidence>
<feature type="transmembrane region" description="Helical" evidence="8">
    <location>
        <begin position="35"/>
        <end position="54"/>
    </location>
</feature>
<dbReference type="PANTHER" id="PTHR30433:SF3">
    <property type="entry name" value="MOTILITY PROTEIN A"/>
    <property type="match status" value="1"/>
</dbReference>
<dbReference type="AlphaFoldDB" id="A0A7Y9S065"/>
<organism evidence="10 11">
    <name type="scientific">Nocardioides daedukensis</name>
    <dbReference type="NCBI Taxonomy" id="634462"/>
    <lineage>
        <taxon>Bacteria</taxon>
        <taxon>Bacillati</taxon>
        <taxon>Actinomycetota</taxon>
        <taxon>Actinomycetes</taxon>
        <taxon>Propionibacteriales</taxon>
        <taxon>Nocardioidaceae</taxon>
        <taxon>Nocardioides</taxon>
    </lineage>
</organism>
<keyword evidence="7 8" id="KW-0472">Membrane</keyword>
<dbReference type="PROSITE" id="PS01307">
    <property type="entry name" value="MOTA"/>
    <property type="match status" value="1"/>
</dbReference>
<reference evidence="10 11" key="1">
    <citation type="submission" date="2020-07" db="EMBL/GenBank/DDBJ databases">
        <title>Sequencing the genomes of 1000 actinobacteria strains.</title>
        <authorList>
            <person name="Klenk H.-P."/>
        </authorList>
    </citation>
    <scope>NUCLEOTIDE SEQUENCE [LARGE SCALE GENOMIC DNA]</scope>
    <source>
        <strain evidence="10 11">DSM 23819</strain>
    </source>
</reference>
<protein>
    <submittedName>
        <fullName evidence="10">Chemotaxis protein MotA</fullName>
    </submittedName>
</protein>
<dbReference type="EMBL" id="JACCAA010000001">
    <property type="protein sequence ID" value="NYG58726.1"/>
    <property type="molecule type" value="Genomic_DNA"/>
</dbReference>
<keyword evidence="5 8" id="KW-0812">Transmembrane</keyword>
<comment type="caution">
    <text evidence="10">The sequence shown here is derived from an EMBL/GenBank/DDBJ whole genome shotgun (WGS) entry which is preliminary data.</text>
</comment>
<evidence type="ECO:0000256" key="7">
    <source>
        <dbReference type="ARBA" id="ARBA00023136"/>
    </source>
</evidence>
<evidence type="ECO:0000256" key="4">
    <source>
        <dbReference type="ARBA" id="ARBA00022475"/>
    </source>
</evidence>
<dbReference type="Pfam" id="PF01618">
    <property type="entry name" value="MotA_ExbB"/>
    <property type="match status" value="1"/>
</dbReference>
<dbReference type="InterPro" id="IPR047055">
    <property type="entry name" value="MotA-like"/>
</dbReference>
<evidence type="ECO:0000259" key="9">
    <source>
        <dbReference type="Pfam" id="PF01618"/>
    </source>
</evidence>
<keyword evidence="6 8" id="KW-1133">Transmembrane helix</keyword>
<dbReference type="GO" id="GO:0005886">
    <property type="term" value="C:plasma membrane"/>
    <property type="evidence" value="ECO:0007669"/>
    <property type="project" value="UniProtKB-SubCell"/>
</dbReference>
<dbReference type="PANTHER" id="PTHR30433">
    <property type="entry name" value="CHEMOTAXIS PROTEIN MOTA"/>
    <property type="match status" value="1"/>
</dbReference>
<comment type="subcellular location">
    <subcellularLocation>
        <location evidence="1">Cell membrane</location>
        <topology evidence="1">Multi-pass membrane protein</topology>
    </subcellularLocation>
</comment>
<keyword evidence="4" id="KW-1003">Cell membrane</keyword>
<evidence type="ECO:0000313" key="10">
    <source>
        <dbReference type="EMBL" id="NYG58726.1"/>
    </source>
</evidence>
<dbReference type="GO" id="GO:0071978">
    <property type="term" value="P:bacterial-type flagellum-dependent swarming motility"/>
    <property type="evidence" value="ECO:0007669"/>
    <property type="project" value="InterPro"/>
</dbReference>
<dbReference type="InterPro" id="IPR002898">
    <property type="entry name" value="MotA_ExbB_proton_chnl"/>
</dbReference>
<accession>A0A7Y9S065</accession>
<keyword evidence="3" id="KW-0813">Transport</keyword>
<proteinExistence type="inferred from homology"/>
<gene>
    <name evidence="10" type="ORF">BJ980_001649</name>
</gene>
<feature type="transmembrane region" description="Helical" evidence="8">
    <location>
        <begin position="145"/>
        <end position="169"/>
    </location>
</feature>
<dbReference type="InterPro" id="IPR000540">
    <property type="entry name" value="Flag_MotA_CS"/>
</dbReference>
<evidence type="ECO:0000256" key="5">
    <source>
        <dbReference type="ARBA" id="ARBA00022692"/>
    </source>
</evidence>
<sequence length="253" mass="26640">MDPATGIGMALAFAFIVIANVLEGGNPMHMLMLPPMLLVFGGTIGVTIAGGTMADAKNAVKSIQRAFTGKGETGGDIVPTIVGLADTARKEGLLALEDKLRTIDDPFLVKGVTMAVDGTDQEELRDILEAEVHAKRVRDKQSAKFFTDAGGYAPTIGIVGTVLSLVHVLGNLSKPDELGHMIAAAFLATLWGVLSANAMWLPIAARLKRLSELEVSRMEVIIEGVCAIQSGSNPRIVAQKLRSLLPDDGVEAA</sequence>
<comment type="similarity">
    <text evidence="2">Belongs to the MotA family.</text>
</comment>
<evidence type="ECO:0000256" key="8">
    <source>
        <dbReference type="SAM" id="Phobius"/>
    </source>
</evidence>
<dbReference type="GO" id="GO:0006935">
    <property type="term" value="P:chemotaxis"/>
    <property type="evidence" value="ECO:0007669"/>
    <property type="project" value="InterPro"/>
</dbReference>
<dbReference type="Proteomes" id="UP000540656">
    <property type="component" value="Unassembled WGS sequence"/>
</dbReference>